<evidence type="ECO:0000313" key="3">
    <source>
        <dbReference type="EMBL" id="RXZ41720.1"/>
    </source>
</evidence>
<keyword evidence="2" id="KW-0812">Transmembrane</keyword>
<dbReference type="Proteomes" id="UP000292881">
    <property type="component" value="Unassembled WGS sequence"/>
</dbReference>
<feature type="non-terminal residue" evidence="3">
    <location>
        <position position="130"/>
    </location>
</feature>
<feature type="transmembrane region" description="Helical" evidence="2">
    <location>
        <begin position="108"/>
        <end position="129"/>
    </location>
</feature>
<protein>
    <submittedName>
        <fullName evidence="3">Uncharacterized protein</fullName>
    </submittedName>
</protein>
<gene>
    <name evidence="3" type="ORF">ESO86_16225</name>
</gene>
<feature type="region of interest" description="Disordered" evidence="1">
    <location>
        <begin position="44"/>
        <end position="77"/>
    </location>
</feature>
<comment type="caution">
    <text evidence="3">The sequence shown here is derived from an EMBL/GenBank/DDBJ whole genome shotgun (WGS) entry which is preliminary data.</text>
</comment>
<reference evidence="3 4" key="1">
    <citation type="submission" date="2019-01" db="EMBL/GenBank/DDBJ databases">
        <authorList>
            <person name="Li J."/>
        </authorList>
    </citation>
    <scope>NUCLEOTIDE SEQUENCE [LARGE SCALE GENOMIC DNA]</scope>
    <source>
        <strain evidence="3 4">CGMCC 4.7180</strain>
    </source>
</reference>
<organism evidence="3 4">
    <name type="scientific">Agromyces binzhouensis</name>
    <dbReference type="NCBI Taxonomy" id="1817495"/>
    <lineage>
        <taxon>Bacteria</taxon>
        <taxon>Bacillati</taxon>
        <taxon>Actinomycetota</taxon>
        <taxon>Actinomycetes</taxon>
        <taxon>Micrococcales</taxon>
        <taxon>Microbacteriaceae</taxon>
        <taxon>Agromyces</taxon>
    </lineage>
</organism>
<feature type="compositionally biased region" description="Gly residues" evidence="1">
    <location>
        <begin position="57"/>
        <end position="72"/>
    </location>
</feature>
<keyword evidence="2" id="KW-0472">Membrane</keyword>
<evidence type="ECO:0000313" key="4">
    <source>
        <dbReference type="Proteomes" id="UP000292881"/>
    </source>
</evidence>
<evidence type="ECO:0000256" key="1">
    <source>
        <dbReference type="SAM" id="MobiDB-lite"/>
    </source>
</evidence>
<accession>A0A4Q2J8N9</accession>
<dbReference type="AlphaFoldDB" id="A0A4Q2J8N9"/>
<keyword evidence="2" id="KW-1133">Transmembrane helix</keyword>
<proteinExistence type="predicted"/>
<dbReference type="EMBL" id="SDPL01000507">
    <property type="protein sequence ID" value="RXZ41720.1"/>
    <property type="molecule type" value="Genomic_DNA"/>
</dbReference>
<feature type="transmembrane region" description="Helical" evidence="2">
    <location>
        <begin position="82"/>
        <end position="101"/>
    </location>
</feature>
<dbReference type="RefSeq" id="WP_422836508.1">
    <property type="nucleotide sequence ID" value="NZ_SDPL01000507.1"/>
</dbReference>
<keyword evidence="4" id="KW-1185">Reference proteome</keyword>
<sequence>MRRFRSVSQPGRRSVRSALLGALLMGALALGLVAMHDVGSAHGVHGPASQAAQVPVAGGGHTSGGHPTGAGGPTDSHHGDVAAVPVVAAASAVGITALDVVASSASDALSGSLLADCALAVACALALAVV</sequence>
<evidence type="ECO:0000256" key="2">
    <source>
        <dbReference type="SAM" id="Phobius"/>
    </source>
</evidence>
<name>A0A4Q2J8N9_9MICO</name>